<dbReference type="GO" id="GO:0008934">
    <property type="term" value="F:inositol monophosphate 1-phosphatase activity"/>
    <property type="evidence" value="ECO:0007669"/>
    <property type="project" value="TreeGrafter"/>
</dbReference>
<dbReference type="GO" id="GO:0006020">
    <property type="term" value="P:inositol metabolic process"/>
    <property type="evidence" value="ECO:0007669"/>
    <property type="project" value="TreeGrafter"/>
</dbReference>
<dbReference type="PRINTS" id="PR00377">
    <property type="entry name" value="IMPHPHTASES"/>
</dbReference>
<gene>
    <name evidence="2" type="ORF">FC26_GL002432</name>
</gene>
<feature type="binding site" evidence="1">
    <location>
        <position position="209"/>
    </location>
    <ligand>
        <name>Mg(2+)</name>
        <dbReference type="ChEBI" id="CHEBI:18420"/>
        <label>1</label>
        <note>catalytic</note>
    </ligand>
</feature>
<feature type="binding site" evidence="1">
    <location>
        <position position="90"/>
    </location>
    <ligand>
        <name>Mg(2+)</name>
        <dbReference type="ChEBI" id="CHEBI:18420"/>
        <label>2</label>
    </ligand>
</feature>
<dbReference type="GO" id="GO:0007165">
    <property type="term" value="P:signal transduction"/>
    <property type="evidence" value="ECO:0007669"/>
    <property type="project" value="TreeGrafter"/>
</dbReference>
<comment type="cofactor">
    <cofactor evidence="1">
        <name>Mg(2+)</name>
        <dbReference type="ChEBI" id="CHEBI:18420"/>
    </cofactor>
</comment>
<dbReference type="EMBL" id="AYYY01000006">
    <property type="protein sequence ID" value="KRM62368.1"/>
    <property type="molecule type" value="Genomic_DNA"/>
</dbReference>
<dbReference type="CDD" id="cd01637">
    <property type="entry name" value="IMPase_like"/>
    <property type="match status" value="1"/>
</dbReference>
<protein>
    <submittedName>
        <fullName evidence="2">Myo-inositol-1(Or 4)-monophosphatase</fullName>
    </submittedName>
</protein>
<evidence type="ECO:0000313" key="3">
    <source>
        <dbReference type="Proteomes" id="UP000051733"/>
    </source>
</evidence>
<dbReference type="InterPro" id="IPR000760">
    <property type="entry name" value="Inositol_monophosphatase-like"/>
</dbReference>
<dbReference type="GO" id="GO:0046872">
    <property type="term" value="F:metal ion binding"/>
    <property type="evidence" value="ECO:0007669"/>
    <property type="project" value="UniProtKB-KW"/>
</dbReference>
<dbReference type="PANTHER" id="PTHR20854">
    <property type="entry name" value="INOSITOL MONOPHOSPHATASE"/>
    <property type="match status" value="1"/>
</dbReference>
<dbReference type="Gene3D" id="3.40.190.80">
    <property type="match status" value="1"/>
</dbReference>
<dbReference type="RefSeq" id="WP_057777470.1">
    <property type="nucleotide sequence ID" value="NZ_AYYY01000006.1"/>
</dbReference>
<comment type="caution">
    <text evidence="2">The sequence shown here is derived from an EMBL/GenBank/DDBJ whole genome shotgun (WGS) entry which is preliminary data.</text>
</comment>
<accession>A0A0R2A5P4</accession>
<name>A0A0R2A5P4_9LACO</name>
<dbReference type="OrthoDB" id="9772456at2"/>
<keyword evidence="3" id="KW-1185">Reference proteome</keyword>
<keyword evidence="1" id="KW-0479">Metal-binding</keyword>
<dbReference type="Pfam" id="PF00459">
    <property type="entry name" value="Inositol_P"/>
    <property type="match status" value="1"/>
</dbReference>
<proteinExistence type="predicted"/>
<dbReference type="STRING" id="1423813.FC26_GL002432"/>
<evidence type="ECO:0000256" key="1">
    <source>
        <dbReference type="PIRSR" id="PIRSR600760-2"/>
    </source>
</evidence>
<dbReference type="PANTHER" id="PTHR20854:SF4">
    <property type="entry name" value="INOSITOL-1-MONOPHOSPHATASE-RELATED"/>
    <property type="match status" value="1"/>
</dbReference>
<keyword evidence="1" id="KW-0460">Magnesium</keyword>
<dbReference type="SUPFAM" id="SSF56655">
    <property type="entry name" value="Carbohydrate phosphatase"/>
    <property type="match status" value="1"/>
</dbReference>
<feature type="binding site" evidence="1">
    <location>
        <position position="87"/>
    </location>
    <ligand>
        <name>Mg(2+)</name>
        <dbReference type="ChEBI" id="CHEBI:18420"/>
        <label>1</label>
        <note>catalytic</note>
    </ligand>
</feature>
<organism evidence="2 3">
    <name type="scientific">Paucilactobacillus vaccinostercus DSM 20634</name>
    <dbReference type="NCBI Taxonomy" id="1423813"/>
    <lineage>
        <taxon>Bacteria</taxon>
        <taxon>Bacillati</taxon>
        <taxon>Bacillota</taxon>
        <taxon>Bacilli</taxon>
        <taxon>Lactobacillales</taxon>
        <taxon>Lactobacillaceae</taxon>
        <taxon>Paucilactobacillus</taxon>
    </lineage>
</organism>
<dbReference type="Gene3D" id="3.30.540.10">
    <property type="entry name" value="Fructose-1,6-Bisphosphatase, subunit A, domain 1"/>
    <property type="match status" value="1"/>
</dbReference>
<feature type="binding site" evidence="1">
    <location>
        <position position="89"/>
    </location>
    <ligand>
        <name>Mg(2+)</name>
        <dbReference type="ChEBI" id="CHEBI:18420"/>
        <label>1</label>
        <note>catalytic</note>
    </ligand>
</feature>
<evidence type="ECO:0000313" key="2">
    <source>
        <dbReference type="EMBL" id="KRM62368.1"/>
    </source>
</evidence>
<dbReference type="Proteomes" id="UP000051733">
    <property type="component" value="Unassembled WGS sequence"/>
</dbReference>
<dbReference type="AlphaFoldDB" id="A0A0R2A5P4"/>
<dbReference type="PATRIC" id="fig|1423813.3.peg.2479"/>
<feature type="binding site" evidence="1">
    <location>
        <position position="69"/>
    </location>
    <ligand>
        <name>Mg(2+)</name>
        <dbReference type="ChEBI" id="CHEBI:18420"/>
        <label>1</label>
        <note>catalytic</note>
    </ligand>
</feature>
<sequence>MKDIQQIDVEVQKLMQTIRQETLNKMDQPFMVDQKTGRKDLVTTVDKSNEQMLVKAIRSIDPAARILGEEGFGDVIQDMHGHVWFIDPIDGTMNFVMQKNRFAVMAALYIDGAPVLGYILDVMNNQLYHGGPDFGVFINQQKMAAPQNKSLGDSLIGISGPLLIHNQHQMQEIAQTSRGPRMYGSAGLEFASVLRGELCGYVSYLKPWDFAAGNVLANVLGLAVKTIDGAPLDMLSSNVVLVATERASGEVIRLAN</sequence>
<reference evidence="2 3" key="1">
    <citation type="journal article" date="2015" name="Genome Announc.">
        <title>Expanding the biotechnology potential of lactobacilli through comparative genomics of 213 strains and associated genera.</title>
        <authorList>
            <person name="Sun Z."/>
            <person name="Harris H.M."/>
            <person name="McCann A."/>
            <person name="Guo C."/>
            <person name="Argimon S."/>
            <person name="Zhang W."/>
            <person name="Yang X."/>
            <person name="Jeffery I.B."/>
            <person name="Cooney J.C."/>
            <person name="Kagawa T.F."/>
            <person name="Liu W."/>
            <person name="Song Y."/>
            <person name="Salvetti E."/>
            <person name="Wrobel A."/>
            <person name="Rasinkangas P."/>
            <person name="Parkhill J."/>
            <person name="Rea M.C."/>
            <person name="O'Sullivan O."/>
            <person name="Ritari J."/>
            <person name="Douillard F.P."/>
            <person name="Paul Ross R."/>
            <person name="Yang R."/>
            <person name="Briner A.E."/>
            <person name="Felis G.E."/>
            <person name="de Vos W.M."/>
            <person name="Barrangou R."/>
            <person name="Klaenhammer T.R."/>
            <person name="Caufield P.W."/>
            <person name="Cui Y."/>
            <person name="Zhang H."/>
            <person name="O'Toole P.W."/>
        </authorList>
    </citation>
    <scope>NUCLEOTIDE SEQUENCE [LARGE SCALE GENOMIC DNA]</scope>
    <source>
        <strain evidence="2 3">DSM 20634</strain>
    </source>
</reference>